<name>A0A2P5VSH6_GOSBA</name>
<protein>
    <submittedName>
        <fullName evidence="2">Uncharacterized protein</fullName>
    </submittedName>
</protein>
<dbReference type="Proteomes" id="UP000239757">
    <property type="component" value="Unassembled WGS sequence"/>
</dbReference>
<sequence length="436" mass="49317">MKQSPFKLKTITKNAYEPCSNNNKGPTYEERRLQIEELGEWRTQKLRTLDKPKPSRDELNISPNQLKDGDKVLLDAADPRITTSEPNEKIPLMVLSIFPYGTVEVIHPKFSNFKVNNTRLKPYVDKVDSRDEEWQDFSQTWDAISCHGRATWPWTKLSKQHGHETHSCLETVVETENVTWACDTPVPSTCGRHCQNEHGRGPMYTGVGEVNEARHGTISSSRGKNTAVLASKKRKGVASSSGPTMEIKHPFLQAALEQIQLADAVRALLSTDPWGLFFKIVELTPVSPRWSSTPVERIRRVLVPASATYDPNRSKASALPPSLRYLHAILAHTLTGRRENIGVVTTHDASFLWSMANGHVIDLAYFIAFAIHHQTEQHRRGYCLAQSTEEEDLEDILDDVPLHHEDPPTQPHPLSSKNDSHTTRQPRHIMQNLDFI</sequence>
<dbReference type="AlphaFoldDB" id="A0A2P5VSH6"/>
<accession>A0A2P5VSH6</accession>
<proteinExistence type="predicted"/>
<feature type="region of interest" description="Disordered" evidence="1">
    <location>
        <begin position="216"/>
        <end position="243"/>
    </location>
</feature>
<reference evidence="2 3" key="1">
    <citation type="submission" date="2015-01" db="EMBL/GenBank/DDBJ databases">
        <title>Genome of allotetraploid Gossypium barbadense reveals genomic plasticity and fiber elongation in cotton evolution.</title>
        <authorList>
            <person name="Chen X."/>
            <person name="Liu X."/>
            <person name="Zhao B."/>
            <person name="Zheng H."/>
            <person name="Hu Y."/>
            <person name="Lu G."/>
            <person name="Yang C."/>
            <person name="Chen J."/>
            <person name="Shan C."/>
            <person name="Zhang L."/>
            <person name="Zhou Y."/>
            <person name="Wang L."/>
            <person name="Guo W."/>
            <person name="Bai Y."/>
            <person name="Ruan J."/>
            <person name="Shangguan X."/>
            <person name="Mao Y."/>
            <person name="Jiang J."/>
            <person name="Zhu Y."/>
            <person name="Lei J."/>
            <person name="Kang H."/>
            <person name="Chen S."/>
            <person name="He X."/>
            <person name="Wang R."/>
            <person name="Wang Y."/>
            <person name="Chen J."/>
            <person name="Wang L."/>
            <person name="Yu S."/>
            <person name="Wang B."/>
            <person name="Wei J."/>
            <person name="Song S."/>
            <person name="Lu X."/>
            <person name="Gao Z."/>
            <person name="Gu W."/>
            <person name="Deng X."/>
            <person name="Ma D."/>
            <person name="Wang S."/>
            <person name="Liang W."/>
            <person name="Fang L."/>
            <person name="Cai C."/>
            <person name="Zhu X."/>
            <person name="Zhou B."/>
            <person name="Zhang Y."/>
            <person name="Chen Z."/>
            <person name="Xu S."/>
            <person name="Zhu R."/>
            <person name="Wang S."/>
            <person name="Zhang T."/>
            <person name="Zhao G."/>
        </authorList>
    </citation>
    <scope>NUCLEOTIDE SEQUENCE [LARGE SCALE GENOMIC DNA]</scope>
    <source>
        <strain evidence="3">cv. Xinhai21</strain>
        <tissue evidence="2">Leaf</tissue>
    </source>
</reference>
<organism evidence="2 3">
    <name type="scientific">Gossypium barbadense</name>
    <name type="common">Sea Island cotton</name>
    <name type="synonym">Hibiscus barbadensis</name>
    <dbReference type="NCBI Taxonomy" id="3634"/>
    <lineage>
        <taxon>Eukaryota</taxon>
        <taxon>Viridiplantae</taxon>
        <taxon>Streptophyta</taxon>
        <taxon>Embryophyta</taxon>
        <taxon>Tracheophyta</taxon>
        <taxon>Spermatophyta</taxon>
        <taxon>Magnoliopsida</taxon>
        <taxon>eudicotyledons</taxon>
        <taxon>Gunneridae</taxon>
        <taxon>Pentapetalae</taxon>
        <taxon>rosids</taxon>
        <taxon>malvids</taxon>
        <taxon>Malvales</taxon>
        <taxon>Malvaceae</taxon>
        <taxon>Malvoideae</taxon>
        <taxon>Gossypium</taxon>
    </lineage>
</organism>
<feature type="region of interest" description="Disordered" evidence="1">
    <location>
        <begin position="400"/>
        <end position="436"/>
    </location>
</feature>
<gene>
    <name evidence="2" type="ORF">GOBAR_AA38964</name>
</gene>
<evidence type="ECO:0000313" key="2">
    <source>
        <dbReference type="EMBL" id="PPR81750.1"/>
    </source>
</evidence>
<dbReference type="EMBL" id="KZ671159">
    <property type="protein sequence ID" value="PPR81750.1"/>
    <property type="molecule type" value="Genomic_DNA"/>
</dbReference>
<evidence type="ECO:0000313" key="3">
    <source>
        <dbReference type="Proteomes" id="UP000239757"/>
    </source>
</evidence>
<evidence type="ECO:0000256" key="1">
    <source>
        <dbReference type="SAM" id="MobiDB-lite"/>
    </source>
</evidence>